<proteinExistence type="inferred from homology"/>
<dbReference type="GO" id="GO:0032259">
    <property type="term" value="P:methylation"/>
    <property type="evidence" value="ECO:0007669"/>
    <property type="project" value="UniProtKB-KW"/>
</dbReference>
<comment type="catalytic activity">
    <reaction evidence="6">
        <text>cytidine(1402) in 16S rRNA + S-adenosyl-L-methionine = 2'-O-methylcytidine(1402) in 16S rRNA + S-adenosyl-L-homocysteine + H(+)</text>
        <dbReference type="Rhea" id="RHEA:42924"/>
        <dbReference type="Rhea" id="RHEA-COMP:10285"/>
        <dbReference type="Rhea" id="RHEA-COMP:10286"/>
        <dbReference type="ChEBI" id="CHEBI:15378"/>
        <dbReference type="ChEBI" id="CHEBI:57856"/>
        <dbReference type="ChEBI" id="CHEBI:59789"/>
        <dbReference type="ChEBI" id="CHEBI:74495"/>
        <dbReference type="ChEBI" id="CHEBI:82748"/>
        <dbReference type="EC" id="2.1.1.198"/>
    </reaction>
</comment>
<dbReference type="InterPro" id="IPR008189">
    <property type="entry name" value="rRNA_ssu_MeTfrase_I"/>
</dbReference>
<evidence type="ECO:0000256" key="6">
    <source>
        <dbReference type="HAMAP-Rule" id="MF_01877"/>
    </source>
</evidence>
<comment type="function">
    <text evidence="6">Catalyzes the 2'-O-methylation of the ribose of cytidine 1402 (C1402) in 16S rRNA.</text>
</comment>
<organism evidence="8 9">
    <name type="scientific">Nocardiopsis coralli</name>
    <dbReference type="NCBI Taxonomy" id="2772213"/>
    <lineage>
        <taxon>Bacteria</taxon>
        <taxon>Bacillati</taxon>
        <taxon>Actinomycetota</taxon>
        <taxon>Actinomycetes</taxon>
        <taxon>Streptosporangiales</taxon>
        <taxon>Nocardiopsidaceae</taxon>
        <taxon>Nocardiopsis</taxon>
    </lineage>
</organism>
<comment type="caution">
    <text evidence="8">The sequence shown here is derived from an EMBL/GenBank/DDBJ whole genome shotgun (WGS) entry which is preliminary data.</text>
</comment>
<dbReference type="SUPFAM" id="SSF53790">
    <property type="entry name" value="Tetrapyrrole methylase"/>
    <property type="match status" value="1"/>
</dbReference>
<evidence type="ECO:0000313" key="9">
    <source>
        <dbReference type="Proteomes" id="UP000806528"/>
    </source>
</evidence>
<dbReference type="InterPro" id="IPR014776">
    <property type="entry name" value="4pyrrole_Mease_sub2"/>
</dbReference>
<name>A0ABR9PBH3_9ACTN</name>
<evidence type="ECO:0000256" key="4">
    <source>
        <dbReference type="ARBA" id="ARBA00022679"/>
    </source>
</evidence>
<dbReference type="RefSeq" id="WP_193123788.1">
    <property type="nucleotide sequence ID" value="NZ_JADBGI010000021.1"/>
</dbReference>
<gene>
    <name evidence="6 8" type="primary">rsmI</name>
    <name evidence="8" type="ORF">IDM40_21230</name>
</gene>
<keyword evidence="3 6" id="KW-0489">Methyltransferase</keyword>
<comment type="similarity">
    <text evidence="6">Belongs to the methyltransferase superfamily. RsmI family.</text>
</comment>
<evidence type="ECO:0000256" key="1">
    <source>
        <dbReference type="ARBA" id="ARBA00022490"/>
    </source>
</evidence>
<keyword evidence="1 6" id="KW-0963">Cytoplasm</keyword>
<comment type="subcellular location">
    <subcellularLocation>
        <location evidence="6">Cytoplasm</location>
    </subcellularLocation>
</comment>
<dbReference type="Gene3D" id="3.40.1010.10">
    <property type="entry name" value="Cobalt-precorrin-4 Transmethylase, Domain 1"/>
    <property type="match status" value="1"/>
</dbReference>
<evidence type="ECO:0000256" key="3">
    <source>
        <dbReference type="ARBA" id="ARBA00022603"/>
    </source>
</evidence>
<evidence type="ECO:0000256" key="5">
    <source>
        <dbReference type="ARBA" id="ARBA00022691"/>
    </source>
</evidence>
<evidence type="ECO:0000256" key="2">
    <source>
        <dbReference type="ARBA" id="ARBA00022552"/>
    </source>
</evidence>
<dbReference type="Gene3D" id="3.30.950.10">
    <property type="entry name" value="Methyltransferase, Cobalt-precorrin-4 Transmethylase, Domain 2"/>
    <property type="match status" value="1"/>
</dbReference>
<evidence type="ECO:0000313" key="8">
    <source>
        <dbReference type="EMBL" id="MBE3001195.1"/>
    </source>
</evidence>
<keyword evidence="9" id="KW-1185">Reference proteome</keyword>
<dbReference type="CDD" id="cd11648">
    <property type="entry name" value="RsmI"/>
    <property type="match status" value="1"/>
</dbReference>
<dbReference type="Pfam" id="PF00590">
    <property type="entry name" value="TP_methylase"/>
    <property type="match status" value="1"/>
</dbReference>
<dbReference type="Proteomes" id="UP000806528">
    <property type="component" value="Unassembled WGS sequence"/>
</dbReference>
<dbReference type="EMBL" id="JADBGI010000021">
    <property type="protein sequence ID" value="MBE3001195.1"/>
    <property type="molecule type" value="Genomic_DNA"/>
</dbReference>
<dbReference type="InterPro" id="IPR014777">
    <property type="entry name" value="4pyrrole_Mease_sub1"/>
</dbReference>
<dbReference type="InterPro" id="IPR035996">
    <property type="entry name" value="4pyrrol_Methylase_sf"/>
</dbReference>
<dbReference type="PIRSF" id="PIRSF005917">
    <property type="entry name" value="MTase_YraL"/>
    <property type="match status" value="1"/>
</dbReference>
<feature type="domain" description="Tetrapyrrole methylase" evidence="7">
    <location>
        <begin position="13"/>
        <end position="217"/>
    </location>
</feature>
<dbReference type="PANTHER" id="PTHR46111:SF1">
    <property type="entry name" value="RIBOSOMAL RNA SMALL SUBUNIT METHYLTRANSFERASE I"/>
    <property type="match status" value="1"/>
</dbReference>
<accession>A0ABR9PBH3</accession>
<dbReference type="PANTHER" id="PTHR46111">
    <property type="entry name" value="RIBOSOMAL RNA SMALL SUBUNIT METHYLTRANSFERASE I"/>
    <property type="match status" value="1"/>
</dbReference>
<dbReference type="HAMAP" id="MF_01877">
    <property type="entry name" value="16SrRNA_methyltr_I"/>
    <property type="match status" value="1"/>
</dbReference>
<evidence type="ECO:0000259" key="7">
    <source>
        <dbReference type="Pfam" id="PF00590"/>
    </source>
</evidence>
<keyword evidence="4 6" id="KW-0808">Transferase</keyword>
<keyword evidence="2 6" id="KW-0698">rRNA processing</keyword>
<dbReference type="GO" id="GO:0008168">
    <property type="term" value="F:methyltransferase activity"/>
    <property type="evidence" value="ECO:0007669"/>
    <property type="project" value="UniProtKB-KW"/>
</dbReference>
<protein>
    <recommendedName>
        <fullName evidence="6">Ribosomal RNA small subunit methyltransferase I</fullName>
        <ecNumber evidence="6">2.1.1.198</ecNumber>
    </recommendedName>
    <alternativeName>
        <fullName evidence="6">16S rRNA 2'-O-ribose C1402 methyltransferase</fullName>
    </alternativeName>
    <alternativeName>
        <fullName evidence="6">rRNA (cytidine-2'-O-)-methyltransferase RsmI</fullName>
    </alternativeName>
</protein>
<keyword evidence="5 6" id="KW-0949">S-adenosyl-L-methionine</keyword>
<dbReference type="InterPro" id="IPR000878">
    <property type="entry name" value="4pyrrol_Mease"/>
</dbReference>
<dbReference type="EC" id="2.1.1.198" evidence="6"/>
<dbReference type="NCBIfam" id="TIGR00096">
    <property type="entry name" value="16S rRNA (cytidine(1402)-2'-O)-methyltransferase"/>
    <property type="match status" value="1"/>
</dbReference>
<reference evidence="8 9" key="1">
    <citation type="submission" date="2020-09" db="EMBL/GenBank/DDBJ databases">
        <title>Diversity and distribution of actinomycetes associated with coral in the coast of Hainan.</title>
        <authorList>
            <person name="Li F."/>
        </authorList>
    </citation>
    <scope>NUCLEOTIDE SEQUENCE [LARGE SCALE GENOMIC DNA]</scope>
    <source>
        <strain evidence="8 9">HNM0947</strain>
    </source>
</reference>
<sequence>MVEGVGDERRVGTLTLAGLPIGNLEDAPPRLLHALGSAAVVAAEDTRRLKAFVNRAGVRIGGEEGARVVSYYDANEAKRTSELLTGLREGGDVLVVTDAGMPGVSDPGYRLASACAEEGIPVTAIPGPSAVTTALVVSGLPTDRFCFEGFPPRKGLARYLGEMAGERRTMVFFESTHRIAATLRAMAEAFGTDRRAAVCRELTKTHEQVRRGTLAELVAWAEDGVRGEISVVVEGAGSPAAEATDEDLTGAVAALEEEGVRRKDAIARVAKETGVRKRYVYDLVHGIGGSGTEA</sequence>